<feature type="region of interest" description="Disordered" evidence="1">
    <location>
        <begin position="222"/>
        <end position="246"/>
    </location>
</feature>
<gene>
    <name evidence="3" type="ORF">WIS52_12025</name>
</gene>
<evidence type="ECO:0000256" key="2">
    <source>
        <dbReference type="SAM" id="SignalP"/>
    </source>
</evidence>
<dbReference type="Proteomes" id="UP001494902">
    <property type="component" value="Unassembled WGS sequence"/>
</dbReference>
<keyword evidence="4" id="KW-1185">Reference proteome</keyword>
<feature type="compositionally biased region" description="Low complexity" evidence="1">
    <location>
        <begin position="29"/>
        <end position="45"/>
    </location>
</feature>
<dbReference type="RefSeq" id="WP_349298265.1">
    <property type="nucleotide sequence ID" value="NZ_JBEDNQ010000004.1"/>
</dbReference>
<sequence length="277" mass="28082">MAVPLVAMLLVASLAGCTGPAATPPEPEPASSSTSDPATPVTAPDGVATTDSTGAPLPETVLDTARRIDDALASGDPTPIRDLYSPAGGAATWRVVADRLSDPTNREKLSDALRNPPESRPEIAYLFADGDHGLGVSEVGRLAFVGVGQGGSSSPAPVPDAGTFWVGEFLGHGRSLAVDGSGRGTLTFRTYETCPSSRPGVPCESQGPEDVGRVELQITGSGRSASARVLDSNDEPEVPTGDVLPVETPAPGVVSLGSGDRTFVLCADGVTHLDCGA</sequence>
<proteinExistence type="predicted"/>
<feature type="signal peptide" evidence="2">
    <location>
        <begin position="1"/>
        <end position="21"/>
    </location>
</feature>
<keyword evidence="2" id="KW-0732">Signal</keyword>
<evidence type="ECO:0000313" key="3">
    <source>
        <dbReference type="EMBL" id="MEQ3551199.1"/>
    </source>
</evidence>
<evidence type="ECO:0000313" key="4">
    <source>
        <dbReference type="Proteomes" id="UP001494902"/>
    </source>
</evidence>
<name>A0ABV1KAC3_9PSEU</name>
<comment type="caution">
    <text evidence="3">The sequence shown here is derived from an EMBL/GenBank/DDBJ whole genome shotgun (WGS) entry which is preliminary data.</text>
</comment>
<feature type="chain" id="PRO_5047222184" evidence="2">
    <location>
        <begin position="22"/>
        <end position="277"/>
    </location>
</feature>
<organism evidence="3 4">
    <name type="scientific">Pseudonocardia nematodicida</name>
    <dbReference type="NCBI Taxonomy" id="1206997"/>
    <lineage>
        <taxon>Bacteria</taxon>
        <taxon>Bacillati</taxon>
        <taxon>Actinomycetota</taxon>
        <taxon>Actinomycetes</taxon>
        <taxon>Pseudonocardiales</taxon>
        <taxon>Pseudonocardiaceae</taxon>
        <taxon>Pseudonocardia</taxon>
    </lineage>
</organism>
<accession>A0ABV1KAC3</accession>
<reference evidence="3 4" key="1">
    <citation type="submission" date="2024-03" db="EMBL/GenBank/DDBJ databases">
        <title>Draft genome sequence of Pseudonocardia nematodicida JCM 31783.</title>
        <authorList>
            <person name="Butdee W."/>
            <person name="Duangmal K."/>
        </authorList>
    </citation>
    <scope>NUCLEOTIDE SEQUENCE [LARGE SCALE GENOMIC DNA]</scope>
    <source>
        <strain evidence="3 4">JCM 31783</strain>
    </source>
</reference>
<dbReference type="EMBL" id="JBEDNQ010000004">
    <property type="protein sequence ID" value="MEQ3551199.1"/>
    <property type="molecule type" value="Genomic_DNA"/>
</dbReference>
<feature type="region of interest" description="Disordered" evidence="1">
    <location>
        <begin position="20"/>
        <end position="58"/>
    </location>
</feature>
<protein>
    <submittedName>
        <fullName evidence="3">Uncharacterized protein</fullName>
    </submittedName>
</protein>
<evidence type="ECO:0000256" key="1">
    <source>
        <dbReference type="SAM" id="MobiDB-lite"/>
    </source>
</evidence>